<evidence type="ECO:0000313" key="3">
    <source>
        <dbReference type="Proteomes" id="UP000256328"/>
    </source>
</evidence>
<dbReference type="InterPro" id="IPR010730">
    <property type="entry name" value="HET"/>
</dbReference>
<sequence>MERTLAAKRNSAFQYRPLTSNDGFRIIHLQPSRDPRALVRCILEHTTLAKYNHELIDQYIALSYVWGDAHDLRTIQVDGRLRNITANLEAALRGIRDTERVLDVWADALCINQDDVSEKTSQVRRMGAVYAYAGHTIIYLDESSRELDAVLEEIRSASKPRSMLKVDERLVEILGISDAARQSMNRVMSRPWFKRVWTLQEVVLSKDPWVQCGSRRLRWTTLVDFVRVAFKNALHTTPSAPEEDKEISDGSMEADLSVLLSMDQARNEYHFSMGEGGTLLDVVSARRGLGASDPRDIIFAQMDLARDKSHAAALLKVDYSRSVVDIFTAVAEYALQQGKDIFQMMDFEDRARRYPGLPSWVPDWTQSISDLAPDWQGLKVKIDSTTYYHFKGNSNLLAIPGMYLGSISKVGRYVTLAGPVNTPESLDLTQLSWEEHWGPRYKAFLSAAYQFFRAEIPDTKETKLALEEESCALLSAWLKAIGLGGCSLPSFERYWSPLAWPRLETTNYAFIYEGLFGSNAVESRFFQEPVLAQTLTHLLLGPQVPPSYREDSYETSVYHKTSTFTSYQKDFARLKRQRFCIISGGSKGFLDIQEDEATEIIHTPENAQVGDKVFVVALNRTLHAFVLRLAMNNSLASRGSSDSYSVIGPCNLRSLSDIGSIQKLSEYEEILLC</sequence>
<dbReference type="AlphaFoldDB" id="A0A3D8SH41"/>
<dbReference type="EMBL" id="PDLN01000005">
    <property type="protein sequence ID" value="RDW85667.1"/>
    <property type="molecule type" value="Genomic_DNA"/>
</dbReference>
<dbReference type="OrthoDB" id="2157530at2759"/>
<accession>A0A3D8SH41</accession>
<organism evidence="2 3">
    <name type="scientific">Coleophoma crateriformis</name>
    <dbReference type="NCBI Taxonomy" id="565419"/>
    <lineage>
        <taxon>Eukaryota</taxon>
        <taxon>Fungi</taxon>
        <taxon>Dikarya</taxon>
        <taxon>Ascomycota</taxon>
        <taxon>Pezizomycotina</taxon>
        <taxon>Leotiomycetes</taxon>
        <taxon>Helotiales</taxon>
        <taxon>Dermateaceae</taxon>
        <taxon>Coleophoma</taxon>
    </lineage>
</organism>
<dbReference type="InterPro" id="IPR052895">
    <property type="entry name" value="HetReg/Transcr_Mod"/>
</dbReference>
<comment type="caution">
    <text evidence="2">The sequence shown here is derived from an EMBL/GenBank/DDBJ whole genome shotgun (WGS) entry which is preliminary data.</text>
</comment>
<dbReference type="PANTHER" id="PTHR24148">
    <property type="entry name" value="ANKYRIN REPEAT DOMAIN-CONTAINING PROTEIN 39 HOMOLOG-RELATED"/>
    <property type="match status" value="1"/>
</dbReference>
<proteinExistence type="predicted"/>
<dbReference type="PANTHER" id="PTHR24148:SF73">
    <property type="entry name" value="HET DOMAIN PROTEIN (AFU_ORTHOLOGUE AFUA_8G01020)"/>
    <property type="match status" value="1"/>
</dbReference>
<keyword evidence="3" id="KW-1185">Reference proteome</keyword>
<reference evidence="2 3" key="1">
    <citation type="journal article" date="2018" name="IMA Fungus">
        <title>IMA Genome-F 9: Draft genome sequence of Annulohypoxylon stygium, Aspergillus mulundensis, Berkeleyomyces basicola (syn. Thielaviopsis basicola), Ceratocystis smalleyi, two Cercospora beticola strains, Coleophoma cylindrospora, Fusarium fracticaudum, Phialophora cf. hyalina, and Morchella septimelata.</title>
        <authorList>
            <person name="Wingfield B.D."/>
            <person name="Bills G.F."/>
            <person name="Dong Y."/>
            <person name="Huang W."/>
            <person name="Nel W.J."/>
            <person name="Swalarsk-Parry B.S."/>
            <person name="Vaghefi N."/>
            <person name="Wilken P.M."/>
            <person name="An Z."/>
            <person name="de Beer Z.W."/>
            <person name="De Vos L."/>
            <person name="Chen L."/>
            <person name="Duong T.A."/>
            <person name="Gao Y."/>
            <person name="Hammerbacher A."/>
            <person name="Kikkert J.R."/>
            <person name="Li Y."/>
            <person name="Li H."/>
            <person name="Li K."/>
            <person name="Li Q."/>
            <person name="Liu X."/>
            <person name="Ma X."/>
            <person name="Naidoo K."/>
            <person name="Pethybridge S.J."/>
            <person name="Sun J."/>
            <person name="Steenkamp E.T."/>
            <person name="van der Nest M.A."/>
            <person name="van Wyk S."/>
            <person name="Wingfield M.J."/>
            <person name="Xiong C."/>
            <person name="Yue Q."/>
            <person name="Zhang X."/>
        </authorList>
    </citation>
    <scope>NUCLEOTIDE SEQUENCE [LARGE SCALE GENOMIC DNA]</scope>
    <source>
        <strain evidence="2 3">BP5796</strain>
    </source>
</reference>
<dbReference type="Pfam" id="PF06985">
    <property type="entry name" value="HET"/>
    <property type="match status" value="1"/>
</dbReference>
<gene>
    <name evidence="2" type="ORF">BP5796_03992</name>
</gene>
<protein>
    <recommendedName>
        <fullName evidence="1">Heterokaryon incompatibility domain-containing protein</fullName>
    </recommendedName>
</protein>
<evidence type="ECO:0000313" key="2">
    <source>
        <dbReference type="EMBL" id="RDW85667.1"/>
    </source>
</evidence>
<feature type="domain" description="Heterokaryon incompatibility" evidence="1">
    <location>
        <begin position="59"/>
        <end position="201"/>
    </location>
</feature>
<evidence type="ECO:0000259" key="1">
    <source>
        <dbReference type="Pfam" id="PF06985"/>
    </source>
</evidence>
<name>A0A3D8SH41_9HELO</name>
<dbReference type="Proteomes" id="UP000256328">
    <property type="component" value="Unassembled WGS sequence"/>
</dbReference>